<comment type="caution">
    <text evidence="1">The sequence shown here is derived from an EMBL/GenBank/DDBJ whole genome shotgun (WGS) entry which is preliminary data.</text>
</comment>
<sequence length="62" mass="6940">MTFGRGGCVVAAGQFDPQDMIDKMIEVIGADKGNYRNVWPPATEELIKQVQQDAWTRQVISE</sequence>
<name>A0ABS6AWE7_9NOCA</name>
<keyword evidence="2" id="KW-1185">Reference proteome</keyword>
<reference evidence="1 2" key="1">
    <citation type="submission" date="2021-06" db="EMBL/GenBank/DDBJ databases">
        <title>Actinomycetes sequencing.</title>
        <authorList>
            <person name="Shan Q."/>
        </authorList>
    </citation>
    <scope>NUCLEOTIDE SEQUENCE [LARGE SCALE GENOMIC DNA]</scope>
    <source>
        <strain evidence="1 2">NEAU-G5</strain>
    </source>
</reference>
<evidence type="ECO:0000313" key="2">
    <source>
        <dbReference type="Proteomes" id="UP000733379"/>
    </source>
</evidence>
<accession>A0ABS6AWE7</accession>
<evidence type="ECO:0000313" key="1">
    <source>
        <dbReference type="EMBL" id="MBU3062349.1"/>
    </source>
</evidence>
<dbReference type="EMBL" id="JAHKNI010000003">
    <property type="protein sequence ID" value="MBU3062349.1"/>
    <property type="molecule type" value="Genomic_DNA"/>
</dbReference>
<proteinExistence type="predicted"/>
<gene>
    <name evidence="1" type="ORF">KO481_12530</name>
</gene>
<protein>
    <submittedName>
        <fullName evidence="1">Uncharacterized protein</fullName>
    </submittedName>
</protein>
<organism evidence="1 2">
    <name type="scientific">Nocardia albiluteola</name>
    <dbReference type="NCBI Taxonomy" id="2842303"/>
    <lineage>
        <taxon>Bacteria</taxon>
        <taxon>Bacillati</taxon>
        <taxon>Actinomycetota</taxon>
        <taxon>Actinomycetes</taxon>
        <taxon>Mycobacteriales</taxon>
        <taxon>Nocardiaceae</taxon>
        <taxon>Nocardia</taxon>
    </lineage>
</organism>
<dbReference type="RefSeq" id="WP_215917206.1">
    <property type="nucleotide sequence ID" value="NZ_JAHKNI010000003.1"/>
</dbReference>
<dbReference type="Proteomes" id="UP000733379">
    <property type="component" value="Unassembled WGS sequence"/>
</dbReference>